<name>A0A0N1EEH4_9GAMM</name>
<dbReference type="RefSeq" id="WP_054206931.1">
    <property type="nucleotide sequence ID" value="NZ_LHPH01000040.1"/>
</dbReference>
<keyword evidence="2" id="KW-1185">Reference proteome</keyword>
<gene>
    <name evidence="1" type="ORF">ADS77_20800</name>
</gene>
<proteinExistence type="predicted"/>
<reference evidence="1 2" key="1">
    <citation type="submission" date="2015-08" db="EMBL/GenBank/DDBJ databases">
        <title>Draft Genome Sequence of Pseudoalteromonas porphyrae UCD-SED14.</title>
        <authorList>
            <person name="Coil D.A."/>
            <person name="Jospin G."/>
            <person name="Lee R.D."/>
            <person name="Eisen J.A."/>
        </authorList>
    </citation>
    <scope>NUCLEOTIDE SEQUENCE [LARGE SCALE GENOMIC DNA]</scope>
    <source>
        <strain evidence="1 2">UCD-SED14</strain>
    </source>
</reference>
<comment type="caution">
    <text evidence="1">The sequence shown here is derived from an EMBL/GenBank/DDBJ whole genome shotgun (WGS) entry which is preliminary data.</text>
</comment>
<protein>
    <submittedName>
        <fullName evidence="1">Uncharacterized protein</fullName>
    </submittedName>
</protein>
<dbReference type="Proteomes" id="UP000037848">
    <property type="component" value="Unassembled WGS sequence"/>
</dbReference>
<dbReference type="STRING" id="187330.AMS58_20900"/>
<sequence>MSQPENYVECCEHGKQQATYVCQHTVQTLKDGILRGFWSAEPESGNKRPDSWCSGCEEMVNKSGGDWNDESESFAGVKLICGACYDRVKQLNLESKKKWWQVWR</sequence>
<organism evidence="1 2">
    <name type="scientific">Pseudoalteromonas porphyrae</name>
    <dbReference type="NCBI Taxonomy" id="187330"/>
    <lineage>
        <taxon>Bacteria</taxon>
        <taxon>Pseudomonadati</taxon>
        <taxon>Pseudomonadota</taxon>
        <taxon>Gammaproteobacteria</taxon>
        <taxon>Alteromonadales</taxon>
        <taxon>Pseudoalteromonadaceae</taxon>
        <taxon>Pseudoalteromonas</taxon>
    </lineage>
</organism>
<accession>A0A0N1EEH4</accession>
<dbReference type="PATRIC" id="fig|187330.3.peg.3092"/>
<dbReference type="AlphaFoldDB" id="A0A0N1EEH4"/>
<dbReference type="OrthoDB" id="5674923at2"/>
<evidence type="ECO:0000313" key="1">
    <source>
        <dbReference type="EMBL" id="KPH56666.1"/>
    </source>
</evidence>
<evidence type="ECO:0000313" key="2">
    <source>
        <dbReference type="Proteomes" id="UP000037848"/>
    </source>
</evidence>
<dbReference type="EMBL" id="LHPH01000040">
    <property type="protein sequence ID" value="KPH56666.1"/>
    <property type="molecule type" value="Genomic_DNA"/>
</dbReference>